<dbReference type="Proteomes" id="UP000029033">
    <property type="component" value="Unassembled WGS sequence"/>
</dbReference>
<dbReference type="Gene3D" id="1.10.10.10">
    <property type="entry name" value="Winged helix-like DNA-binding domain superfamily/Winged helix DNA-binding domain"/>
    <property type="match status" value="1"/>
</dbReference>
<dbReference type="EMBL" id="JGZO01000008">
    <property type="protein sequence ID" value="KFI94376.1"/>
    <property type="molecule type" value="Genomic_DNA"/>
</dbReference>
<dbReference type="AlphaFoldDB" id="A0A087DFS6"/>
<keyword evidence="2" id="KW-0238">DNA-binding</keyword>
<feature type="domain" description="HTH luxR-type" evidence="5">
    <location>
        <begin position="150"/>
        <end position="215"/>
    </location>
</feature>
<dbReference type="InterPro" id="IPR016032">
    <property type="entry name" value="Sig_transdc_resp-reg_C-effctor"/>
</dbReference>
<dbReference type="SUPFAM" id="SSF52172">
    <property type="entry name" value="CheY-like"/>
    <property type="match status" value="1"/>
</dbReference>
<evidence type="ECO:0000313" key="8">
    <source>
        <dbReference type="Proteomes" id="UP000029033"/>
    </source>
</evidence>
<evidence type="ECO:0000259" key="6">
    <source>
        <dbReference type="PROSITE" id="PS50110"/>
    </source>
</evidence>
<feature type="modified residue" description="4-aspartylphosphate" evidence="4">
    <location>
        <position position="64"/>
    </location>
</feature>
<evidence type="ECO:0000313" key="7">
    <source>
        <dbReference type="EMBL" id="KFI94376.1"/>
    </source>
</evidence>
<dbReference type="GO" id="GO:0006355">
    <property type="term" value="P:regulation of DNA-templated transcription"/>
    <property type="evidence" value="ECO:0007669"/>
    <property type="project" value="InterPro"/>
</dbReference>
<evidence type="ECO:0000259" key="5">
    <source>
        <dbReference type="PROSITE" id="PS50043"/>
    </source>
</evidence>
<dbReference type="InterPro" id="IPR001789">
    <property type="entry name" value="Sig_transdc_resp-reg_receiver"/>
</dbReference>
<dbReference type="InterPro" id="IPR036388">
    <property type="entry name" value="WH-like_DNA-bd_sf"/>
</dbReference>
<dbReference type="PROSITE" id="PS50110">
    <property type="entry name" value="RESPONSE_REGULATORY"/>
    <property type="match status" value="1"/>
</dbReference>
<feature type="domain" description="Response regulatory" evidence="6">
    <location>
        <begin position="8"/>
        <end position="129"/>
    </location>
</feature>
<sequence>MNASRYMRLGLVDDDPLTLAALHALANGWRAEHGMAVVWAVRSGDKAVDRCVDSRTRPDVVLVDMGVDGVDGAATCARIRLCSDSIVLLAITCHSLRHYRDAARRSGAQALLDKADMAGLRRCLAACAAGEPYAQDGFPSPARAYGLARAQGRTHPLSAREAEVMDWTVRGLTAREVADRMGLSESTVKTHVRHAITKLGVRGKLQAIMAWSELRRLP</sequence>
<dbReference type="OrthoDB" id="9808843at2"/>
<dbReference type="PRINTS" id="PR00038">
    <property type="entry name" value="HTHLUXR"/>
</dbReference>
<gene>
    <name evidence="7" type="ORF">BSCA_1403</name>
</gene>
<dbReference type="eggNOG" id="COG2197">
    <property type="taxonomic scope" value="Bacteria"/>
</dbReference>
<dbReference type="Pfam" id="PF00196">
    <property type="entry name" value="GerE"/>
    <property type="match status" value="1"/>
</dbReference>
<dbReference type="PANTHER" id="PTHR43214:SF24">
    <property type="entry name" value="TRANSCRIPTIONAL REGULATORY PROTEIN NARL-RELATED"/>
    <property type="match status" value="1"/>
</dbReference>
<dbReference type="PROSITE" id="PS50043">
    <property type="entry name" value="HTH_LUXR_2"/>
    <property type="match status" value="1"/>
</dbReference>
<reference evidence="7 8" key="1">
    <citation type="submission" date="2014-03" db="EMBL/GenBank/DDBJ databases">
        <title>Genomics of Bifidobacteria.</title>
        <authorList>
            <person name="Ventura M."/>
            <person name="Milani C."/>
            <person name="Lugli G.A."/>
        </authorList>
    </citation>
    <scope>NUCLEOTIDE SEQUENCE [LARGE SCALE GENOMIC DNA]</scope>
    <source>
        <strain evidence="7 8">LMG 21589</strain>
    </source>
</reference>
<comment type="caution">
    <text evidence="7">The sequence shown here is derived from an EMBL/GenBank/DDBJ whole genome shotgun (WGS) entry which is preliminary data.</text>
</comment>
<dbReference type="GO" id="GO:0000160">
    <property type="term" value="P:phosphorelay signal transduction system"/>
    <property type="evidence" value="ECO:0007669"/>
    <property type="project" value="InterPro"/>
</dbReference>
<dbReference type="Gene3D" id="3.40.50.2300">
    <property type="match status" value="1"/>
</dbReference>
<keyword evidence="4" id="KW-0597">Phosphoprotein</keyword>
<dbReference type="InterPro" id="IPR000792">
    <property type="entry name" value="Tscrpt_reg_LuxR_C"/>
</dbReference>
<evidence type="ECO:0000256" key="4">
    <source>
        <dbReference type="PROSITE-ProRule" id="PRU00169"/>
    </source>
</evidence>
<dbReference type="RefSeq" id="WP_033517497.1">
    <property type="nucleotide sequence ID" value="NZ_CAUPKV010000046.1"/>
</dbReference>
<proteinExistence type="predicted"/>
<dbReference type="GO" id="GO:0003677">
    <property type="term" value="F:DNA binding"/>
    <property type="evidence" value="ECO:0007669"/>
    <property type="project" value="UniProtKB-KW"/>
</dbReference>
<dbReference type="GeneID" id="85165711"/>
<dbReference type="CDD" id="cd06170">
    <property type="entry name" value="LuxR_C_like"/>
    <property type="match status" value="1"/>
</dbReference>
<keyword evidence="3" id="KW-0804">Transcription</keyword>
<dbReference type="STRING" id="158787.BSCA_1403"/>
<dbReference type="InterPro" id="IPR011006">
    <property type="entry name" value="CheY-like_superfamily"/>
</dbReference>
<name>A0A087DFS6_9BIFI</name>
<dbReference type="SUPFAM" id="SSF46894">
    <property type="entry name" value="C-terminal effector domain of the bipartite response regulators"/>
    <property type="match status" value="1"/>
</dbReference>
<organism evidence="7 8">
    <name type="scientific">Bifidobacterium scardovii</name>
    <dbReference type="NCBI Taxonomy" id="158787"/>
    <lineage>
        <taxon>Bacteria</taxon>
        <taxon>Bacillati</taxon>
        <taxon>Actinomycetota</taxon>
        <taxon>Actinomycetes</taxon>
        <taxon>Bifidobacteriales</taxon>
        <taxon>Bifidobacteriaceae</taxon>
        <taxon>Bifidobacterium</taxon>
    </lineage>
</organism>
<keyword evidence="1" id="KW-0805">Transcription regulation</keyword>
<evidence type="ECO:0000256" key="2">
    <source>
        <dbReference type="ARBA" id="ARBA00023125"/>
    </source>
</evidence>
<evidence type="ECO:0000256" key="1">
    <source>
        <dbReference type="ARBA" id="ARBA00023015"/>
    </source>
</evidence>
<dbReference type="InterPro" id="IPR039420">
    <property type="entry name" value="WalR-like"/>
</dbReference>
<protein>
    <submittedName>
        <fullName evidence="7">LuxR family transcriptional regulator</fullName>
    </submittedName>
</protein>
<accession>A0A087DFS6</accession>
<dbReference type="PANTHER" id="PTHR43214">
    <property type="entry name" value="TWO-COMPONENT RESPONSE REGULATOR"/>
    <property type="match status" value="1"/>
</dbReference>
<dbReference type="SMART" id="SM00448">
    <property type="entry name" value="REC"/>
    <property type="match status" value="1"/>
</dbReference>
<dbReference type="Pfam" id="PF00072">
    <property type="entry name" value="Response_reg"/>
    <property type="match status" value="1"/>
</dbReference>
<dbReference type="SMART" id="SM00421">
    <property type="entry name" value="HTH_LUXR"/>
    <property type="match status" value="1"/>
</dbReference>
<evidence type="ECO:0000256" key="3">
    <source>
        <dbReference type="ARBA" id="ARBA00023163"/>
    </source>
</evidence>
<dbReference type="PROSITE" id="PS00622">
    <property type="entry name" value="HTH_LUXR_1"/>
    <property type="match status" value="1"/>
</dbReference>
<keyword evidence="8" id="KW-1185">Reference proteome</keyword>